<dbReference type="InterPro" id="IPR036869">
    <property type="entry name" value="J_dom_sf"/>
</dbReference>
<evidence type="ECO:0000256" key="3">
    <source>
        <dbReference type="ARBA" id="ARBA00022729"/>
    </source>
</evidence>
<dbReference type="STRING" id="1230905.A0A1G4J921"/>
<feature type="transmembrane region" description="Helical" evidence="10">
    <location>
        <begin position="167"/>
        <end position="185"/>
    </location>
</feature>
<evidence type="ECO:0000256" key="4">
    <source>
        <dbReference type="ARBA" id="ARBA00022824"/>
    </source>
</evidence>
<evidence type="ECO:0000256" key="1">
    <source>
        <dbReference type="ARBA" id="ARBA00004389"/>
    </source>
</evidence>
<feature type="compositionally biased region" description="Basic and acidic residues" evidence="9">
    <location>
        <begin position="286"/>
        <end position="298"/>
    </location>
</feature>
<keyword evidence="5 10" id="KW-1133">Transmembrane helix</keyword>
<accession>A0A1G4J921</accession>
<evidence type="ECO:0000259" key="11">
    <source>
        <dbReference type="PROSITE" id="PS50076"/>
    </source>
</evidence>
<dbReference type="Pfam" id="PF00226">
    <property type="entry name" value="DnaJ"/>
    <property type="match status" value="1"/>
</dbReference>
<keyword evidence="4" id="KW-0256">Endoplasmic reticulum</keyword>
<protein>
    <submittedName>
        <fullName evidence="12">LAMI_0D02190g1_1</fullName>
    </submittedName>
</protein>
<evidence type="ECO:0000313" key="12">
    <source>
        <dbReference type="EMBL" id="SCU86465.1"/>
    </source>
</evidence>
<dbReference type="GO" id="GO:0006457">
    <property type="term" value="P:protein folding"/>
    <property type="evidence" value="ECO:0007669"/>
    <property type="project" value="UniProtKB-ARBA"/>
</dbReference>
<comment type="similarity">
    <text evidence="8">Belongs to the DnaJ family.</text>
</comment>
<reference evidence="12 13" key="1">
    <citation type="submission" date="2016-03" db="EMBL/GenBank/DDBJ databases">
        <authorList>
            <person name="Devillers H."/>
        </authorList>
    </citation>
    <scope>NUCLEOTIDE SEQUENCE [LARGE SCALE GENOMIC DNA]</scope>
    <source>
        <strain evidence="12">CBS 11717</strain>
    </source>
</reference>
<evidence type="ECO:0000256" key="10">
    <source>
        <dbReference type="SAM" id="Phobius"/>
    </source>
</evidence>
<feature type="domain" description="J" evidence="11">
    <location>
        <begin position="79"/>
        <end position="143"/>
    </location>
</feature>
<evidence type="ECO:0000256" key="8">
    <source>
        <dbReference type="ARBA" id="ARBA00061004"/>
    </source>
</evidence>
<evidence type="ECO:0000313" key="13">
    <source>
        <dbReference type="Proteomes" id="UP000191024"/>
    </source>
</evidence>
<feature type="transmembrane region" description="Helical" evidence="10">
    <location>
        <begin position="38"/>
        <end position="56"/>
    </location>
</feature>
<dbReference type="CDD" id="cd06257">
    <property type="entry name" value="DnaJ"/>
    <property type="match status" value="1"/>
</dbReference>
<dbReference type="SUPFAM" id="SSF46565">
    <property type="entry name" value="Chaperone J-domain"/>
    <property type="match status" value="1"/>
</dbReference>
<dbReference type="PANTHER" id="PTHR44653">
    <property type="entry name" value="DNAJ HOMOLOG SUBFAMILY C MEMBER 1"/>
    <property type="match status" value="1"/>
</dbReference>
<name>A0A1G4J921_9SACH</name>
<sequence>MVLKFSSFRNQLSLTQQRSEKSRTIFTKHSKPDMSSGIWRFIACFFLGLATLAYCFSPDEIEIFQLQQEIKKAYGDEVDFYKFLKLPKLKDSSALEIKKNLKRLSKKYHPDKNKKYRKLYERLNLVSKILSDDSRRKTYDYYLKYGFPNYNFKKGGFYFTRVQPTTWFLILFVYVAAGLIHYVLLKLQNDGNKTRIGRFIRQVKAQDTTNGLGECNLIFKESEVDEGKKILVKMGDVYAVQPDGSEALITVEGIKNPSIRDSCLVKLPVWLWNFTIGRLFQANKSSADENEVKPEQGKRTKRAQSTEAKPKSS</sequence>
<keyword evidence="2 10" id="KW-0812">Transmembrane</keyword>
<evidence type="ECO:0000256" key="5">
    <source>
        <dbReference type="ARBA" id="ARBA00022989"/>
    </source>
</evidence>
<dbReference type="FunFam" id="1.10.287.110:FF:000116">
    <property type="entry name" value="Erj5p"/>
    <property type="match status" value="1"/>
</dbReference>
<dbReference type="OrthoDB" id="413400at2759"/>
<comment type="subcellular location">
    <subcellularLocation>
        <location evidence="1">Endoplasmic reticulum membrane</location>
        <topology evidence="1">Single-pass membrane protein</topology>
    </subcellularLocation>
</comment>
<dbReference type="InterPro" id="IPR052606">
    <property type="entry name" value="DnaJ_domain_protein"/>
</dbReference>
<dbReference type="PANTHER" id="PTHR44653:SF2">
    <property type="entry name" value="DNAJ HOMOLOG SUBFAMILY C MEMBER 1"/>
    <property type="match status" value="1"/>
</dbReference>
<keyword evidence="13" id="KW-1185">Reference proteome</keyword>
<organism evidence="12 13">
    <name type="scientific">Lachancea mirantina</name>
    <dbReference type="NCBI Taxonomy" id="1230905"/>
    <lineage>
        <taxon>Eukaryota</taxon>
        <taxon>Fungi</taxon>
        <taxon>Dikarya</taxon>
        <taxon>Ascomycota</taxon>
        <taxon>Saccharomycotina</taxon>
        <taxon>Saccharomycetes</taxon>
        <taxon>Saccharomycetales</taxon>
        <taxon>Saccharomycetaceae</taxon>
        <taxon>Lachancea</taxon>
    </lineage>
</organism>
<dbReference type="PROSITE" id="PS50076">
    <property type="entry name" value="DNAJ_2"/>
    <property type="match status" value="1"/>
</dbReference>
<evidence type="ECO:0000256" key="2">
    <source>
        <dbReference type="ARBA" id="ARBA00022692"/>
    </source>
</evidence>
<evidence type="ECO:0000256" key="7">
    <source>
        <dbReference type="ARBA" id="ARBA00023186"/>
    </source>
</evidence>
<dbReference type="InterPro" id="IPR001623">
    <property type="entry name" value="DnaJ_domain"/>
</dbReference>
<keyword evidence="3" id="KW-0732">Signal</keyword>
<dbReference type="GO" id="GO:0005789">
    <property type="term" value="C:endoplasmic reticulum membrane"/>
    <property type="evidence" value="ECO:0007669"/>
    <property type="project" value="UniProtKB-SubCell"/>
</dbReference>
<gene>
    <name evidence="12" type="ORF">LAMI_0D02190G</name>
</gene>
<feature type="region of interest" description="Disordered" evidence="9">
    <location>
        <begin position="285"/>
        <end position="313"/>
    </location>
</feature>
<evidence type="ECO:0000256" key="6">
    <source>
        <dbReference type="ARBA" id="ARBA00023136"/>
    </source>
</evidence>
<evidence type="ECO:0000256" key="9">
    <source>
        <dbReference type="SAM" id="MobiDB-lite"/>
    </source>
</evidence>
<dbReference type="Proteomes" id="UP000191024">
    <property type="component" value="Chromosome D"/>
</dbReference>
<keyword evidence="6 10" id="KW-0472">Membrane</keyword>
<dbReference type="EMBL" id="LT598463">
    <property type="protein sequence ID" value="SCU86465.1"/>
    <property type="molecule type" value="Genomic_DNA"/>
</dbReference>
<dbReference type="Gene3D" id="1.10.287.110">
    <property type="entry name" value="DnaJ domain"/>
    <property type="match status" value="1"/>
</dbReference>
<keyword evidence="7" id="KW-0143">Chaperone</keyword>
<proteinExistence type="inferred from homology"/>
<dbReference type="SMART" id="SM00271">
    <property type="entry name" value="DnaJ"/>
    <property type="match status" value="1"/>
</dbReference>
<dbReference type="AlphaFoldDB" id="A0A1G4J921"/>